<accession>A0ABY4CAK4</accession>
<organism evidence="2 3">
    <name type="scientific">Bdellovibrio reynosensis</name>
    <dbReference type="NCBI Taxonomy" id="2835041"/>
    <lineage>
        <taxon>Bacteria</taxon>
        <taxon>Pseudomonadati</taxon>
        <taxon>Bdellovibrionota</taxon>
        <taxon>Bdellovibrionia</taxon>
        <taxon>Bdellovibrionales</taxon>
        <taxon>Pseudobdellovibrionaceae</taxon>
        <taxon>Bdellovibrio</taxon>
    </lineage>
</organism>
<evidence type="ECO:0000313" key="2">
    <source>
        <dbReference type="EMBL" id="UOF01499.1"/>
    </source>
</evidence>
<proteinExistence type="predicted"/>
<dbReference type="Proteomes" id="UP000830116">
    <property type="component" value="Chromosome"/>
</dbReference>
<keyword evidence="1" id="KW-0812">Transmembrane</keyword>
<dbReference type="EMBL" id="CP093442">
    <property type="protein sequence ID" value="UOF01499.1"/>
    <property type="molecule type" value="Genomic_DNA"/>
</dbReference>
<sequence>MQAIKSEAKKLIKDHLEELNAAADELGGVFITGVVCAVAVIGAENSKKRIIFKSSFVSDSVNQLLDAKVLVQDLLEEEGIEAISEHDFNIAIGAV</sequence>
<evidence type="ECO:0000313" key="3">
    <source>
        <dbReference type="Proteomes" id="UP000830116"/>
    </source>
</evidence>
<keyword evidence="1" id="KW-1133">Transmembrane helix</keyword>
<protein>
    <submittedName>
        <fullName evidence="2">Uncharacterized protein</fullName>
    </submittedName>
</protein>
<evidence type="ECO:0000256" key="1">
    <source>
        <dbReference type="SAM" id="Phobius"/>
    </source>
</evidence>
<dbReference type="RefSeq" id="WP_243537939.1">
    <property type="nucleotide sequence ID" value="NZ_CP093442.1"/>
</dbReference>
<keyword evidence="3" id="KW-1185">Reference proteome</keyword>
<reference evidence="2" key="1">
    <citation type="submission" date="2022-03" db="EMBL/GenBank/DDBJ databases">
        <title>Genome Identification and Characterization of new species Bdellovibrio reynosense LBG001 sp. nov. from a Mexico soil sample.</title>
        <authorList>
            <person name="Camilli A."/>
            <person name="Ajao Y."/>
            <person name="Guo X."/>
        </authorList>
    </citation>
    <scope>NUCLEOTIDE SEQUENCE</scope>
    <source>
        <strain evidence="2">LBG001</strain>
    </source>
</reference>
<keyword evidence="1" id="KW-0472">Membrane</keyword>
<feature type="transmembrane region" description="Helical" evidence="1">
    <location>
        <begin position="26"/>
        <end position="43"/>
    </location>
</feature>
<gene>
    <name evidence="2" type="ORF">MNR06_00845</name>
</gene>
<name>A0ABY4CAK4_9BACT</name>